<keyword evidence="2" id="KW-1185">Reference proteome</keyword>
<name>A0A369UP81_9GAMM</name>
<comment type="caution">
    <text evidence="1">The sequence shown here is derived from an EMBL/GenBank/DDBJ whole genome shotgun (WGS) entry which is preliminary data.</text>
</comment>
<organism evidence="1 2">
    <name type="scientific">Dyella tabacisoli</name>
    <dbReference type="NCBI Taxonomy" id="2282381"/>
    <lineage>
        <taxon>Bacteria</taxon>
        <taxon>Pseudomonadati</taxon>
        <taxon>Pseudomonadota</taxon>
        <taxon>Gammaproteobacteria</taxon>
        <taxon>Lysobacterales</taxon>
        <taxon>Rhodanobacteraceae</taxon>
        <taxon>Dyella</taxon>
    </lineage>
</organism>
<dbReference type="AlphaFoldDB" id="A0A369UP81"/>
<proteinExistence type="predicted"/>
<reference evidence="1 2" key="1">
    <citation type="submission" date="2018-07" db="EMBL/GenBank/DDBJ databases">
        <title>Dyella tabacisoli L4-6T, whole genome shotgun sequence.</title>
        <authorList>
            <person name="Zhou X.-K."/>
            <person name="Li W.-J."/>
            <person name="Duan Y.-Q."/>
        </authorList>
    </citation>
    <scope>NUCLEOTIDE SEQUENCE [LARGE SCALE GENOMIC DNA]</scope>
    <source>
        <strain evidence="1 2">L4-6</strain>
    </source>
</reference>
<evidence type="ECO:0000313" key="1">
    <source>
        <dbReference type="EMBL" id="RDD81528.1"/>
    </source>
</evidence>
<accession>A0A369UP81</accession>
<dbReference type="RefSeq" id="WP_114845399.1">
    <property type="nucleotide sequence ID" value="NZ_JBHSPE010000005.1"/>
</dbReference>
<dbReference type="Proteomes" id="UP000253782">
    <property type="component" value="Unassembled WGS sequence"/>
</dbReference>
<protein>
    <submittedName>
        <fullName evidence="1">Uncharacterized protein</fullName>
    </submittedName>
</protein>
<gene>
    <name evidence="1" type="ORF">DVJ77_10125</name>
</gene>
<dbReference type="EMBL" id="QQAH01000009">
    <property type="protein sequence ID" value="RDD81528.1"/>
    <property type="molecule type" value="Genomic_DNA"/>
</dbReference>
<evidence type="ECO:0000313" key="2">
    <source>
        <dbReference type="Proteomes" id="UP000253782"/>
    </source>
</evidence>
<sequence length="156" mass="16454">MGLVNSFLRVIAAGAIAVALLCVPEWGLASTNGHGLVVGRLTDNQCPNNLGIYAPKKKGDDSVDSDDCILAFTDLGETGAVMLLNGVAVPFRVIQKSTRYSKVRYDLADSAGNAKVFLDVTMDCPEGVEGCDYSGSLTMESSGASSRIHIVYYRGG</sequence>